<dbReference type="Pfam" id="PF20772">
    <property type="entry name" value="TACO1_YebC_N"/>
    <property type="match status" value="1"/>
</dbReference>
<keyword evidence="6" id="KW-1185">Reference proteome</keyword>
<gene>
    <name evidence="5" type="ORF">ASPZODRAFT_875109</name>
</gene>
<dbReference type="InterPro" id="IPR049083">
    <property type="entry name" value="TACO1_YebC_N"/>
</dbReference>
<evidence type="ECO:0000259" key="4">
    <source>
        <dbReference type="Pfam" id="PF20772"/>
    </source>
</evidence>
<evidence type="ECO:0000313" key="6">
    <source>
        <dbReference type="Proteomes" id="UP000184188"/>
    </source>
</evidence>
<dbReference type="FunFam" id="1.10.10.200:FF:000002">
    <property type="entry name" value="Probable transcriptional regulatory protein CLM62_37755"/>
    <property type="match status" value="1"/>
</dbReference>
<feature type="domain" description="TACO1/YebC-like N-terminal" evidence="4">
    <location>
        <begin position="19"/>
        <end position="90"/>
    </location>
</feature>
<accession>A0A1L9S9H2</accession>
<name>A0A1L9S9H2_9EURO</name>
<dbReference type="InterPro" id="IPR017856">
    <property type="entry name" value="Integrase-like_N"/>
</dbReference>
<organism evidence="5 6">
    <name type="scientific">Penicilliopsis zonata CBS 506.65</name>
    <dbReference type="NCBI Taxonomy" id="1073090"/>
    <lineage>
        <taxon>Eukaryota</taxon>
        <taxon>Fungi</taxon>
        <taxon>Dikarya</taxon>
        <taxon>Ascomycota</taxon>
        <taxon>Pezizomycotina</taxon>
        <taxon>Eurotiomycetes</taxon>
        <taxon>Eurotiomycetidae</taxon>
        <taxon>Eurotiales</taxon>
        <taxon>Aspergillaceae</taxon>
        <taxon>Penicilliopsis</taxon>
    </lineage>
</organism>
<dbReference type="GO" id="GO:0099617">
    <property type="term" value="C:matrix side of mitochondrial inner membrane"/>
    <property type="evidence" value="ECO:0007669"/>
    <property type="project" value="EnsemblFungi"/>
</dbReference>
<sequence length="260" mass="28225">MATTVSRNRSSSVLLSGHSKWSTIKHDKAKNDKAKSKERQLLSKEIASVTQMWGPDPKFNPRLTLALSNAKRAGVPKSVIEAALARGQGKSVSGAALEPVTIEAILPASVAVVIECQTDQKGRVLQDVRALVKNAGGTVTPTTYLFEKKGKITFEKNDGLDLDACLEQVIEAGATDFTTDGDGRLVVYTEPTETKSVGETLCKLMGLTVEELEIFWDPNKDTMVTVEDEEQARELEDALNAICDDPSIQDIYINTSSLNL</sequence>
<dbReference type="GeneID" id="34616767"/>
<comment type="similarity">
    <text evidence="2">Belongs to the TACO1 family.</text>
</comment>
<evidence type="ECO:0000256" key="1">
    <source>
        <dbReference type="ARBA" id="ARBA00004173"/>
    </source>
</evidence>
<protein>
    <recommendedName>
        <fullName evidence="7">Transcriptional regulatory protein</fullName>
    </recommendedName>
</protein>
<evidence type="ECO:0000313" key="5">
    <source>
        <dbReference type="EMBL" id="OJJ43821.1"/>
    </source>
</evidence>
<dbReference type="InterPro" id="IPR029072">
    <property type="entry name" value="YebC-like"/>
</dbReference>
<dbReference type="GO" id="GO:0032543">
    <property type="term" value="P:mitochondrial translation"/>
    <property type="evidence" value="ECO:0007669"/>
    <property type="project" value="EnsemblFungi"/>
</dbReference>
<dbReference type="SUPFAM" id="SSF75625">
    <property type="entry name" value="YebC-like"/>
    <property type="match status" value="1"/>
</dbReference>
<dbReference type="InterPro" id="IPR002876">
    <property type="entry name" value="Transcrip_reg_TACO1-like"/>
</dbReference>
<dbReference type="PANTHER" id="PTHR12532:SF0">
    <property type="entry name" value="TRANSLATIONAL ACTIVATOR OF CYTOCHROME C OXIDASE 1"/>
    <property type="match status" value="1"/>
</dbReference>
<dbReference type="InterPro" id="IPR048300">
    <property type="entry name" value="TACO1_YebC-like_2nd/3rd_dom"/>
</dbReference>
<dbReference type="Gene3D" id="3.30.70.980">
    <property type="match status" value="2"/>
</dbReference>
<dbReference type="Pfam" id="PF01709">
    <property type="entry name" value="Transcrip_reg"/>
    <property type="match status" value="1"/>
</dbReference>
<dbReference type="Gene3D" id="1.10.10.200">
    <property type="match status" value="1"/>
</dbReference>
<dbReference type="PANTHER" id="PTHR12532">
    <property type="entry name" value="TRANSLATIONAL ACTIVATOR OF CYTOCHROME C OXIDASE 1"/>
    <property type="match status" value="1"/>
</dbReference>
<dbReference type="InterPro" id="IPR026564">
    <property type="entry name" value="Transcrip_reg_TACO1-like_dom3"/>
</dbReference>
<dbReference type="HAMAP" id="MF_00693">
    <property type="entry name" value="Transcrip_reg_TACO1"/>
    <property type="match status" value="1"/>
</dbReference>
<dbReference type="EMBL" id="KV878350">
    <property type="protein sequence ID" value="OJJ43821.1"/>
    <property type="molecule type" value="Genomic_DNA"/>
</dbReference>
<dbReference type="AlphaFoldDB" id="A0A1L9S9H2"/>
<evidence type="ECO:0000256" key="2">
    <source>
        <dbReference type="ARBA" id="ARBA00008724"/>
    </source>
</evidence>
<proteinExistence type="inferred from homology"/>
<comment type="subcellular location">
    <subcellularLocation>
        <location evidence="1">Mitochondrion</location>
    </subcellularLocation>
</comment>
<dbReference type="RefSeq" id="XP_022578331.1">
    <property type="nucleotide sequence ID" value="XM_022730303.1"/>
</dbReference>
<evidence type="ECO:0008006" key="7">
    <source>
        <dbReference type="Google" id="ProtNLM"/>
    </source>
</evidence>
<dbReference type="Proteomes" id="UP000184188">
    <property type="component" value="Unassembled WGS sequence"/>
</dbReference>
<evidence type="ECO:0000259" key="3">
    <source>
        <dbReference type="Pfam" id="PF01709"/>
    </source>
</evidence>
<dbReference type="VEuPathDB" id="FungiDB:ASPZODRAFT_875109"/>
<dbReference type="STRING" id="1073090.A0A1L9S9H2"/>
<reference evidence="6" key="1">
    <citation type="journal article" date="2017" name="Genome Biol.">
        <title>Comparative genomics reveals high biological diversity and specific adaptations in the industrially and medically important fungal genus Aspergillus.</title>
        <authorList>
            <person name="de Vries R.P."/>
            <person name="Riley R."/>
            <person name="Wiebenga A."/>
            <person name="Aguilar-Osorio G."/>
            <person name="Amillis S."/>
            <person name="Uchima C.A."/>
            <person name="Anderluh G."/>
            <person name="Asadollahi M."/>
            <person name="Askin M."/>
            <person name="Barry K."/>
            <person name="Battaglia E."/>
            <person name="Bayram O."/>
            <person name="Benocci T."/>
            <person name="Braus-Stromeyer S.A."/>
            <person name="Caldana C."/>
            <person name="Canovas D."/>
            <person name="Cerqueira G.C."/>
            <person name="Chen F."/>
            <person name="Chen W."/>
            <person name="Choi C."/>
            <person name="Clum A."/>
            <person name="Dos Santos R.A."/>
            <person name="Damasio A.R."/>
            <person name="Diallinas G."/>
            <person name="Emri T."/>
            <person name="Fekete E."/>
            <person name="Flipphi M."/>
            <person name="Freyberg S."/>
            <person name="Gallo A."/>
            <person name="Gournas C."/>
            <person name="Habgood R."/>
            <person name="Hainaut M."/>
            <person name="Harispe M.L."/>
            <person name="Henrissat B."/>
            <person name="Hilden K.S."/>
            <person name="Hope R."/>
            <person name="Hossain A."/>
            <person name="Karabika E."/>
            <person name="Karaffa L."/>
            <person name="Karanyi Z."/>
            <person name="Krasevec N."/>
            <person name="Kuo A."/>
            <person name="Kusch H."/>
            <person name="LaButti K."/>
            <person name="Lagendijk E.L."/>
            <person name="Lapidus A."/>
            <person name="Levasseur A."/>
            <person name="Lindquist E."/>
            <person name="Lipzen A."/>
            <person name="Logrieco A.F."/>
            <person name="MacCabe A."/>
            <person name="Maekelae M.R."/>
            <person name="Malavazi I."/>
            <person name="Melin P."/>
            <person name="Meyer V."/>
            <person name="Mielnichuk N."/>
            <person name="Miskei M."/>
            <person name="Molnar A.P."/>
            <person name="Mule G."/>
            <person name="Ngan C.Y."/>
            <person name="Orejas M."/>
            <person name="Orosz E."/>
            <person name="Ouedraogo J.P."/>
            <person name="Overkamp K.M."/>
            <person name="Park H.-S."/>
            <person name="Perrone G."/>
            <person name="Piumi F."/>
            <person name="Punt P.J."/>
            <person name="Ram A.F."/>
            <person name="Ramon A."/>
            <person name="Rauscher S."/>
            <person name="Record E."/>
            <person name="Riano-Pachon D.M."/>
            <person name="Robert V."/>
            <person name="Roehrig J."/>
            <person name="Ruller R."/>
            <person name="Salamov A."/>
            <person name="Salih N.S."/>
            <person name="Samson R.A."/>
            <person name="Sandor E."/>
            <person name="Sanguinetti M."/>
            <person name="Schuetze T."/>
            <person name="Sepcic K."/>
            <person name="Shelest E."/>
            <person name="Sherlock G."/>
            <person name="Sophianopoulou V."/>
            <person name="Squina F.M."/>
            <person name="Sun H."/>
            <person name="Susca A."/>
            <person name="Todd R.B."/>
            <person name="Tsang A."/>
            <person name="Unkles S.E."/>
            <person name="van de Wiele N."/>
            <person name="van Rossen-Uffink D."/>
            <person name="Oliveira J.V."/>
            <person name="Vesth T.C."/>
            <person name="Visser J."/>
            <person name="Yu J.-H."/>
            <person name="Zhou M."/>
            <person name="Andersen M.R."/>
            <person name="Archer D.B."/>
            <person name="Baker S.E."/>
            <person name="Benoit I."/>
            <person name="Brakhage A.A."/>
            <person name="Braus G.H."/>
            <person name="Fischer R."/>
            <person name="Frisvad J.C."/>
            <person name="Goldman G.H."/>
            <person name="Houbraken J."/>
            <person name="Oakley B."/>
            <person name="Pocsi I."/>
            <person name="Scazzocchio C."/>
            <person name="Seiboth B."/>
            <person name="vanKuyk P.A."/>
            <person name="Wortman J."/>
            <person name="Dyer P.S."/>
            <person name="Grigoriev I.V."/>
        </authorList>
    </citation>
    <scope>NUCLEOTIDE SEQUENCE [LARGE SCALE GENOMIC DNA]</scope>
    <source>
        <strain evidence="6">CBS 506.65</strain>
    </source>
</reference>
<feature type="domain" description="TACO1/YebC-like second and third" evidence="3">
    <location>
        <begin position="98"/>
        <end position="254"/>
    </location>
</feature>
<dbReference type="OrthoDB" id="2017544at2759"/>